<feature type="binding site" evidence="3">
    <location>
        <position position="201"/>
    </location>
    <ligand>
        <name>a divalent metal cation</name>
        <dbReference type="ChEBI" id="CHEBI:60240"/>
    </ligand>
</feature>
<evidence type="ECO:0000313" key="5">
    <source>
        <dbReference type="EMBL" id="GCE06029.1"/>
    </source>
</evidence>
<evidence type="ECO:0000256" key="2">
    <source>
        <dbReference type="PIRSR" id="PIRSR605511-1"/>
    </source>
</evidence>
<evidence type="ECO:0000259" key="4">
    <source>
        <dbReference type="Pfam" id="PF08450"/>
    </source>
</evidence>
<dbReference type="PANTHER" id="PTHR10907:SF47">
    <property type="entry name" value="REGUCALCIN"/>
    <property type="match status" value="1"/>
</dbReference>
<dbReference type="GO" id="GO:0005509">
    <property type="term" value="F:calcium ion binding"/>
    <property type="evidence" value="ECO:0007669"/>
    <property type="project" value="TreeGrafter"/>
</dbReference>
<dbReference type="InterPro" id="IPR005511">
    <property type="entry name" value="SMP-30"/>
</dbReference>
<feature type="binding site" evidence="3">
    <location>
        <position position="151"/>
    </location>
    <ligand>
        <name>a divalent metal cation</name>
        <dbReference type="ChEBI" id="CHEBI:60240"/>
    </ligand>
</feature>
<dbReference type="PANTHER" id="PTHR10907">
    <property type="entry name" value="REGUCALCIN"/>
    <property type="match status" value="1"/>
</dbReference>
<feature type="domain" description="SMP-30/Gluconolactonase/LRE-like region" evidence="4">
    <location>
        <begin position="15"/>
        <end position="259"/>
    </location>
</feature>
<dbReference type="GO" id="GO:0004341">
    <property type="term" value="F:gluconolactonase activity"/>
    <property type="evidence" value="ECO:0007669"/>
    <property type="project" value="TreeGrafter"/>
</dbReference>
<reference evidence="6" key="1">
    <citation type="submission" date="2018-12" db="EMBL/GenBank/DDBJ databases">
        <title>Tengunoibacter tsumagoiensis gen. nov., sp. nov., Dictyobacter kobayashii sp. nov., D. alpinus sp. nov., and D. joshuensis sp. nov. and description of Dictyobacteraceae fam. nov. within the order Ktedonobacterales isolated from Tengu-no-mugimeshi.</title>
        <authorList>
            <person name="Wang C.M."/>
            <person name="Zheng Y."/>
            <person name="Sakai Y."/>
            <person name="Toyoda A."/>
            <person name="Minakuchi Y."/>
            <person name="Abe K."/>
            <person name="Yokota A."/>
            <person name="Yabe S."/>
        </authorList>
    </citation>
    <scope>NUCLEOTIDE SEQUENCE [LARGE SCALE GENOMIC DNA]</scope>
    <source>
        <strain evidence="6">S-27</strain>
    </source>
</reference>
<dbReference type="Gene3D" id="2.120.10.30">
    <property type="entry name" value="TolB, C-terminal domain"/>
    <property type="match status" value="1"/>
</dbReference>
<accession>A0A401ZGP5</accession>
<dbReference type="AlphaFoldDB" id="A0A401ZGP5"/>
<dbReference type="GO" id="GO:0019853">
    <property type="term" value="P:L-ascorbic acid biosynthetic process"/>
    <property type="evidence" value="ECO:0007669"/>
    <property type="project" value="TreeGrafter"/>
</dbReference>
<gene>
    <name evidence="5" type="ORF">KDAU_33580</name>
</gene>
<feature type="binding site" evidence="3">
    <location>
        <position position="100"/>
    </location>
    <ligand>
        <name>substrate</name>
    </ligand>
</feature>
<protein>
    <submittedName>
        <fullName evidence="5">Gluconolaconase</fullName>
    </submittedName>
</protein>
<evidence type="ECO:0000256" key="1">
    <source>
        <dbReference type="ARBA" id="ARBA00008853"/>
    </source>
</evidence>
<dbReference type="OrthoDB" id="2633250at2"/>
<keyword evidence="6" id="KW-1185">Reference proteome</keyword>
<dbReference type="SUPFAM" id="SSF63829">
    <property type="entry name" value="Calcium-dependent phosphotriesterase"/>
    <property type="match status" value="1"/>
</dbReference>
<dbReference type="PRINTS" id="PR01790">
    <property type="entry name" value="SMP30FAMILY"/>
</dbReference>
<dbReference type="Pfam" id="PF08450">
    <property type="entry name" value="SGL"/>
    <property type="match status" value="1"/>
</dbReference>
<dbReference type="InterPro" id="IPR011042">
    <property type="entry name" value="6-blade_b-propeller_TolB-like"/>
</dbReference>
<dbReference type="InterPro" id="IPR013658">
    <property type="entry name" value="SGL"/>
</dbReference>
<feature type="binding site" evidence="3">
    <location>
        <position position="17"/>
    </location>
    <ligand>
        <name>a divalent metal cation</name>
        <dbReference type="ChEBI" id="CHEBI:60240"/>
    </ligand>
</feature>
<feature type="binding site" evidence="3">
    <location>
        <position position="102"/>
    </location>
    <ligand>
        <name>substrate</name>
    </ligand>
</feature>
<name>A0A401ZGP5_9CHLR</name>
<keyword evidence="3" id="KW-0862">Zinc</keyword>
<evidence type="ECO:0000256" key="3">
    <source>
        <dbReference type="PIRSR" id="PIRSR605511-2"/>
    </source>
</evidence>
<dbReference type="EMBL" id="BIFQ01000001">
    <property type="protein sequence ID" value="GCE06029.1"/>
    <property type="molecule type" value="Genomic_DNA"/>
</dbReference>
<evidence type="ECO:0000313" key="6">
    <source>
        <dbReference type="Proteomes" id="UP000287224"/>
    </source>
</evidence>
<comment type="similarity">
    <text evidence="1">Belongs to the SMP-30/CGR1 family.</text>
</comment>
<comment type="caution">
    <text evidence="5">The sequence shown here is derived from an EMBL/GenBank/DDBJ whole genome shotgun (WGS) entry which is preliminary data.</text>
</comment>
<organism evidence="5 6">
    <name type="scientific">Dictyobacter aurantiacus</name>
    <dbReference type="NCBI Taxonomy" id="1936993"/>
    <lineage>
        <taxon>Bacteria</taxon>
        <taxon>Bacillati</taxon>
        <taxon>Chloroflexota</taxon>
        <taxon>Ktedonobacteria</taxon>
        <taxon>Ktedonobacterales</taxon>
        <taxon>Dictyobacteraceae</taxon>
        <taxon>Dictyobacter</taxon>
    </lineage>
</organism>
<keyword evidence="3" id="KW-0479">Metal-binding</keyword>
<proteinExistence type="inferred from homology"/>
<dbReference type="Proteomes" id="UP000287224">
    <property type="component" value="Unassembled WGS sequence"/>
</dbReference>
<comment type="cofactor">
    <cofactor evidence="3">
        <name>Zn(2+)</name>
        <dbReference type="ChEBI" id="CHEBI:29105"/>
    </cofactor>
    <text evidence="3">Binds 1 divalent metal cation per subunit.</text>
</comment>
<sequence>MMLQAEHFLTMTNQLGEGSFWNADQQKLYWLDIKQKRFFRMDTRTKQYETFDVGAQIGVMAPRSGGGQIMATDEGLACWDDRTKELTIVANPLQGKANRRFNDGNIDIKGRFWAGSMCDPPDTCPTPQCALYRLDPDVSLHVMDTGLGMPNGLVWSPDNRTMYLTDSPQQVIYAYDFDPETGAIEHRRPFVRTHGEPGVPDGLTIDSEGFLWSVRYNGWKIIRYDPSGKIEREVSVPVPHPTSCTFGGKDMRDLYITTAWNELNEEQRHQYPQSGDLFYLHTDIKGVARRSFSG</sequence>
<feature type="active site" description="Proton donor/acceptor" evidence="2">
    <location>
        <position position="201"/>
    </location>
</feature>
<dbReference type="RefSeq" id="WP_126597016.1">
    <property type="nucleotide sequence ID" value="NZ_BIFQ01000001.1"/>
</dbReference>